<dbReference type="Pfam" id="PF00072">
    <property type="entry name" value="Response_reg"/>
    <property type="match status" value="1"/>
</dbReference>
<dbReference type="EMBL" id="ML178814">
    <property type="protein sequence ID" value="TFL07617.1"/>
    <property type="molecule type" value="Genomic_DNA"/>
</dbReference>
<feature type="region of interest" description="Disordered" evidence="7">
    <location>
        <begin position="792"/>
        <end position="820"/>
    </location>
</feature>
<dbReference type="InterPro" id="IPR003594">
    <property type="entry name" value="HATPase_dom"/>
</dbReference>
<feature type="region of interest" description="Disordered" evidence="7">
    <location>
        <begin position="1"/>
        <end position="27"/>
    </location>
</feature>
<dbReference type="Gene3D" id="3.40.50.2300">
    <property type="match status" value="1"/>
</dbReference>
<dbReference type="STRING" id="1884261.A0A5C3R1V7"/>
<accession>A0A5C3R1V7</accession>
<name>A0A5C3R1V7_9AGAR</name>
<feature type="transmembrane region" description="Helical" evidence="8">
    <location>
        <begin position="193"/>
        <end position="211"/>
    </location>
</feature>
<dbReference type="Gene3D" id="3.30.565.10">
    <property type="entry name" value="Histidine kinase-like ATPase, C-terminal domain"/>
    <property type="match status" value="1"/>
</dbReference>
<dbReference type="PROSITE" id="PS50109">
    <property type="entry name" value="HIS_KIN"/>
    <property type="match status" value="1"/>
</dbReference>
<dbReference type="SMART" id="SM00448">
    <property type="entry name" value="REC"/>
    <property type="match status" value="1"/>
</dbReference>
<dbReference type="InterPro" id="IPR003661">
    <property type="entry name" value="HisK_dim/P_dom"/>
</dbReference>
<evidence type="ECO:0000313" key="12">
    <source>
        <dbReference type="Proteomes" id="UP000305067"/>
    </source>
</evidence>
<keyword evidence="12" id="KW-1185">Reference proteome</keyword>
<feature type="transmembrane region" description="Helical" evidence="8">
    <location>
        <begin position="80"/>
        <end position="98"/>
    </location>
</feature>
<feature type="compositionally biased region" description="Pro residues" evidence="7">
    <location>
        <begin position="810"/>
        <end position="820"/>
    </location>
</feature>
<dbReference type="InterPro" id="IPR004358">
    <property type="entry name" value="Sig_transdc_His_kin-like_C"/>
</dbReference>
<reference evidence="11 12" key="1">
    <citation type="journal article" date="2019" name="Nat. Ecol. Evol.">
        <title>Megaphylogeny resolves global patterns of mushroom evolution.</title>
        <authorList>
            <person name="Varga T."/>
            <person name="Krizsan K."/>
            <person name="Foldi C."/>
            <person name="Dima B."/>
            <person name="Sanchez-Garcia M."/>
            <person name="Sanchez-Ramirez S."/>
            <person name="Szollosi G.J."/>
            <person name="Szarkandi J.G."/>
            <person name="Papp V."/>
            <person name="Albert L."/>
            <person name="Andreopoulos W."/>
            <person name="Angelini C."/>
            <person name="Antonin V."/>
            <person name="Barry K.W."/>
            <person name="Bougher N.L."/>
            <person name="Buchanan P."/>
            <person name="Buyck B."/>
            <person name="Bense V."/>
            <person name="Catcheside P."/>
            <person name="Chovatia M."/>
            <person name="Cooper J."/>
            <person name="Damon W."/>
            <person name="Desjardin D."/>
            <person name="Finy P."/>
            <person name="Geml J."/>
            <person name="Haridas S."/>
            <person name="Hughes K."/>
            <person name="Justo A."/>
            <person name="Karasinski D."/>
            <person name="Kautmanova I."/>
            <person name="Kiss B."/>
            <person name="Kocsube S."/>
            <person name="Kotiranta H."/>
            <person name="LaButti K.M."/>
            <person name="Lechner B.E."/>
            <person name="Liimatainen K."/>
            <person name="Lipzen A."/>
            <person name="Lukacs Z."/>
            <person name="Mihaltcheva S."/>
            <person name="Morgado L.N."/>
            <person name="Niskanen T."/>
            <person name="Noordeloos M.E."/>
            <person name="Ohm R.A."/>
            <person name="Ortiz-Santana B."/>
            <person name="Ovrebo C."/>
            <person name="Racz N."/>
            <person name="Riley R."/>
            <person name="Savchenko A."/>
            <person name="Shiryaev A."/>
            <person name="Soop K."/>
            <person name="Spirin V."/>
            <person name="Szebenyi C."/>
            <person name="Tomsovsky M."/>
            <person name="Tulloss R.E."/>
            <person name="Uehling J."/>
            <person name="Grigoriev I.V."/>
            <person name="Vagvolgyi C."/>
            <person name="Papp T."/>
            <person name="Martin F.M."/>
            <person name="Miettinen O."/>
            <person name="Hibbett D.S."/>
            <person name="Nagy L.G."/>
        </authorList>
    </citation>
    <scope>NUCLEOTIDE SEQUENCE [LARGE SCALE GENOMIC DNA]</scope>
    <source>
        <strain evidence="11 12">CBS 309.79</strain>
    </source>
</reference>
<dbReference type="GO" id="GO:0009927">
    <property type="term" value="F:histidine phosphotransfer kinase activity"/>
    <property type="evidence" value="ECO:0007669"/>
    <property type="project" value="TreeGrafter"/>
</dbReference>
<evidence type="ECO:0000256" key="8">
    <source>
        <dbReference type="SAM" id="Phobius"/>
    </source>
</evidence>
<feature type="modified residue" description="4-aspartylphosphate" evidence="6">
    <location>
        <position position="727"/>
    </location>
</feature>
<feature type="region of interest" description="Disordered" evidence="7">
    <location>
        <begin position="638"/>
        <end position="664"/>
    </location>
</feature>
<dbReference type="CDD" id="cd17546">
    <property type="entry name" value="REC_hyHK_CKI1_RcsC-like"/>
    <property type="match status" value="1"/>
</dbReference>
<keyword evidence="5" id="KW-0418">Kinase</keyword>
<feature type="transmembrane region" description="Helical" evidence="8">
    <location>
        <begin position="132"/>
        <end position="150"/>
    </location>
</feature>
<keyword evidence="3 6" id="KW-0597">Phosphoprotein</keyword>
<dbReference type="InterPro" id="IPR036890">
    <property type="entry name" value="HATPase_C_sf"/>
</dbReference>
<keyword evidence="8" id="KW-1133">Transmembrane helix</keyword>
<dbReference type="PANTHER" id="PTHR43047">
    <property type="entry name" value="TWO-COMPONENT HISTIDINE PROTEIN KINASE"/>
    <property type="match status" value="1"/>
</dbReference>
<evidence type="ECO:0000256" key="6">
    <source>
        <dbReference type="PROSITE-ProRule" id="PRU00169"/>
    </source>
</evidence>
<dbReference type="PANTHER" id="PTHR43047:SF66">
    <property type="entry name" value="HISKA"/>
    <property type="match status" value="1"/>
</dbReference>
<evidence type="ECO:0000256" key="2">
    <source>
        <dbReference type="ARBA" id="ARBA00012438"/>
    </source>
</evidence>
<evidence type="ECO:0000256" key="1">
    <source>
        <dbReference type="ARBA" id="ARBA00000085"/>
    </source>
</evidence>
<feature type="transmembrane region" description="Helical" evidence="8">
    <location>
        <begin position="220"/>
        <end position="237"/>
    </location>
</feature>
<dbReference type="GO" id="GO:0000155">
    <property type="term" value="F:phosphorelay sensor kinase activity"/>
    <property type="evidence" value="ECO:0007669"/>
    <property type="project" value="InterPro"/>
</dbReference>
<evidence type="ECO:0000256" key="7">
    <source>
        <dbReference type="SAM" id="MobiDB-lite"/>
    </source>
</evidence>
<dbReference type="Gene3D" id="1.10.287.130">
    <property type="match status" value="1"/>
</dbReference>
<evidence type="ECO:0000256" key="3">
    <source>
        <dbReference type="ARBA" id="ARBA00022553"/>
    </source>
</evidence>
<keyword evidence="8" id="KW-0812">Transmembrane</keyword>
<dbReference type="InterPro" id="IPR011006">
    <property type="entry name" value="CheY-like_superfamily"/>
</dbReference>
<feature type="compositionally biased region" description="Pro residues" evidence="7">
    <location>
        <begin position="649"/>
        <end position="664"/>
    </location>
</feature>
<proteinExistence type="predicted"/>
<organism evidence="11 12">
    <name type="scientific">Pterulicium gracile</name>
    <dbReference type="NCBI Taxonomy" id="1884261"/>
    <lineage>
        <taxon>Eukaryota</taxon>
        <taxon>Fungi</taxon>
        <taxon>Dikarya</taxon>
        <taxon>Basidiomycota</taxon>
        <taxon>Agaricomycotina</taxon>
        <taxon>Agaricomycetes</taxon>
        <taxon>Agaricomycetidae</taxon>
        <taxon>Agaricales</taxon>
        <taxon>Pleurotineae</taxon>
        <taxon>Pterulaceae</taxon>
        <taxon>Pterulicium</taxon>
    </lineage>
</organism>
<dbReference type="InterPro" id="IPR001789">
    <property type="entry name" value="Sig_transdc_resp-reg_receiver"/>
</dbReference>
<evidence type="ECO:0000313" key="11">
    <source>
        <dbReference type="EMBL" id="TFL07617.1"/>
    </source>
</evidence>
<feature type="transmembrane region" description="Helical" evidence="8">
    <location>
        <begin position="170"/>
        <end position="187"/>
    </location>
</feature>
<evidence type="ECO:0000256" key="4">
    <source>
        <dbReference type="ARBA" id="ARBA00022679"/>
    </source>
</evidence>
<dbReference type="OrthoDB" id="60033at2759"/>
<comment type="catalytic activity">
    <reaction evidence="1">
        <text>ATP + protein L-histidine = ADP + protein N-phospho-L-histidine.</text>
        <dbReference type="EC" id="2.7.13.3"/>
    </reaction>
</comment>
<evidence type="ECO:0000256" key="5">
    <source>
        <dbReference type="ARBA" id="ARBA00022777"/>
    </source>
</evidence>
<dbReference type="InterPro" id="IPR036097">
    <property type="entry name" value="HisK_dim/P_sf"/>
</dbReference>
<evidence type="ECO:0000259" key="9">
    <source>
        <dbReference type="PROSITE" id="PS50109"/>
    </source>
</evidence>
<dbReference type="SUPFAM" id="SSF47384">
    <property type="entry name" value="Homodimeric domain of signal transducing histidine kinase"/>
    <property type="match status" value="1"/>
</dbReference>
<dbReference type="PROSITE" id="PS50110">
    <property type="entry name" value="RESPONSE_REGULATORY"/>
    <property type="match status" value="1"/>
</dbReference>
<evidence type="ECO:0000259" key="10">
    <source>
        <dbReference type="PROSITE" id="PS50110"/>
    </source>
</evidence>
<gene>
    <name evidence="11" type="ORF">BDV98DRAFT_497658</name>
</gene>
<feature type="domain" description="Response regulatory" evidence="10">
    <location>
        <begin position="670"/>
        <end position="792"/>
    </location>
</feature>
<dbReference type="GO" id="GO:0005886">
    <property type="term" value="C:plasma membrane"/>
    <property type="evidence" value="ECO:0007669"/>
    <property type="project" value="TreeGrafter"/>
</dbReference>
<dbReference type="CDD" id="cd00082">
    <property type="entry name" value="HisKA"/>
    <property type="match status" value="1"/>
</dbReference>
<dbReference type="EC" id="2.7.13.3" evidence="2"/>
<sequence>MTRQSPSETGSVHGGPDSRFASGQSNRSQSHASAYQRWWVYNFTRYRMWPAFVDFFEPTFEDDEQEAEYQKMKWHATKPTAFYASIYLYVNWVLYLILNKSETRYEQYGGLSAVTVPIPFIIAYDLRNKSPITFQVLFTVAAWYCGVTEVIQMRECHFFKGAETCHDKDFLAMLYYVTAVPALYMIIMTKRIYNGIAQLLVFLLLMTLLIPDQGRFSRNVISFVCFSAFMQYLSWSLESNDRRMFLLTHQLKSAYRSQHKAQNAESRASSAKRRFASYIFHEVRVPLNTAMLAYQNLEDDFKLIAEKHQGDQGVEVEALSSSLLMMQTVLNDALDLDKMDAGRFESSQRPFPLHRTLQSTLRLTALATAKKRIQLKLNLDPRLDQISNVISNDELWVIGDDIRLRQVLSNLASNAVKFTPEGGGPVTITTKLIHPRPKESAPLDTPAAETVKELIRASPLVSENEKESAGLLVLRLEVQDSGPGIRPSDLQDTRLFQPFGQTPVGKATGKGSGLGLAIVRQIVHLSGGRLGIQSSPGDGAMFWIEMVYPIATKTAIASIQNDPAYSAPQFPLQFSTTESYDTMELNPSPLIPSNPPMTLHLPNMKPPGVPPPSAGPPTPLSMHEPIVAPAPVLGAPPPTIATLAASDTPSPPPPSPPLPPASAPPVAPMQVLVVDDDALTRTLMSKMLTKMGCIVDVAADGQQCVDMVVGPTPSGEPPKRYDFISLDNHMPVMTGEQAVSQLRLLGRQDYVVGCTGNALSQDQQSYLKAGANQILTKPIMMKQLKAVMEIAHQRRKQAASSEQPAVDPSSPSPPRTSYPP</sequence>
<dbReference type="InterPro" id="IPR005467">
    <property type="entry name" value="His_kinase_dom"/>
</dbReference>
<dbReference type="SMART" id="SM00387">
    <property type="entry name" value="HATPase_c"/>
    <property type="match status" value="1"/>
</dbReference>
<dbReference type="SUPFAM" id="SSF55874">
    <property type="entry name" value="ATPase domain of HSP90 chaperone/DNA topoisomerase II/histidine kinase"/>
    <property type="match status" value="1"/>
</dbReference>
<dbReference type="AlphaFoldDB" id="A0A5C3R1V7"/>
<dbReference type="SMART" id="SM00388">
    <property type="entry name" value="HisKA"/>
    <property type="match status" value="1"/>
</dbReference>
<keyword evidence="4" id="KW-0808">Transferase</keyword>
<dbReference type="Proteomes" id="UP000305067">
    <property type="component" value="Unassembled WGS sequence"/>
</dbReference>
<feature type="compositionally biased region" description="Polar residues" evidence="7">
    <location>
        <begin position="1"/>
        <end position="10"/>
    </location>
</feature>
<dbReference type="PRINTS" id="PR00344">
    <property type="entry name" value="BCTRLSENSOR"/>
</dbReference>
<dbReference type="Pfam" id="PF00512">
    <property type="entry name" value="HisKA"/>
    <property type="match status" value="1"/>
</dbReference>
<feature type="domain" description="Histidine kinase" evidence="9">
    <location>
        <begin position="278"/>
        <end position="550"/>
    </location>
</feature>
<protein>
    <recommendedName>
        <fullName evidence="2">histidine kinase</fullName>
        <ecNumber evidence="2">2.7.13.3</ecNumber>
    </recommendedName>
</protein>
<keyword evidence="8" id="KW-0472">Membrane</keyword>
<dbReference type="SUPFAM" id="SSF52172">
    <property type="entry name" value="CheY-like"/>
    <property type="match status" value="1"/>
</dbReference>
<dbReference type="Pfam" id="PF02518">
    <property type="entry name" value="HATPase_c"/>
    <property type="match status" value="1"/>
</dbReference>